<sequence>MKQKRISTFFQVQHIKSKNFSPFFTKRVSFFYFRQKCSASYSQLLSYAESYLAREIRRLLLAVIYTEDFNISKNTG</sequence>
<gene>
    <name evidence="1" type="ORF">GCWU000321_01613</name>
</gene>
<dbReference type="Proteomes" id="UP000004736">
    <property type="component" value="Unassembled WGS sequence"/>
</dbReference>
<dbReference type="EMBL" id="ACIM02000001">
    <property type="protein sequence ID" value="EEW97618.1"/>
    <property type="molecule type" value="Genomic_DNA"/>
</dbReference>
<dbReference type="STRING" id="592028.GCWU000321_01613"/>
<organism evidence="1 2">
    <name type="scientific">Dialister invisus DSM 15470</name>
    <dbReference type="NCBI Taxonomy" id="592028"/>
    <lineage>
        <taxon>Bacteria</taxon>
        <taxon>Bacillati</taxon>
        <taxon>Bacillota</taxon>
        <taxon>Negativicutes</taxon>
        <taxon>Veillonellales</taxon>
        <taxon>Veillonellaceae</taxon>
        <taxon>Dialister</taxon>
    </lineage>
</organism>
<evidence type="ECO:0000313" key="1">
    <source>
        <dbReference type="EMBL" id="EEW97618.1"/>
    </source>
</evidence>
<dbReference type="HOGENOM" id="CLU_2648661_0_0_9"/>
<dbReference type="AlphaFoldDB" id="C9LPY2"/>
<keyword evidence="2" id="KW-1185">Reference proteome</keyword>
<reference evidence="1" key="1">
    <citation type="submission" date="2009-09" db="EMBL/GenBank/DDBJ databases">
        <authorList>
            <person name="Weinstock G."/>
            <person name="Sodergren E."/>
            <person name="Clifton S."/>
            <person name="Fulton L."/>
            <person name="Fulton B."/>
            <person name="Courtney L."/>
            <person name="Fronick C."/>
            <person name="Harrison M."/>
            <person name="Strong C."/>
            <person name="Farmer C."/>
            <person name="Delahaunty K."/>
            <person name="Markovic C."/>
            <person name="Hall O."/>
            <person name="Minx P."/>
            <person name="Tomlinson C."/>
            <person name="Mitreva M."/>
            <person name="Nelson J."/>
            <person name="Hou S."/>
            <person name="Wollam A."/>
            <person name="Pepin K.H."/>
            <person name="Johnson M."/>
            <person name="Bhonagiri V."/>
            <person name="Nash W.E."/>
            <person name="Warren W."/>
            <person name="Chinwalla A."/>
            <person name="Mardis E.R."/>
            <person name="Wilson R.K."/>
        </authorList>
    </citation>
    <scope>NUCLEOTIDE SEQUENCE [LARGE SCALE GENOMIC DNA]</scope>
    <source>
        <strain evidence="1">DSM 15470</strain>
    </source>
</reference>
<name>C9LPY2_9FIRM</name>
<protein>
    <submittedName>
        <fullName evidence="1">Uncharacterized protein</fullName>
    </submittedName>
</protein>
<comment type="caution">
    <text evidence="1">The sequence shown here is derived from an EMBL/GenBank/DDBJ whole genome shotgun (WGS) entry which is preliminary data.</text>
</comment>
<accession>C9LPY2</accession>
<evidence type="ECO:0000313" key="2">
    <source>
        <dbReference type="Proteomes" id="UP000004736"/>
    </source>
</evidence>
<proteinExistence type="predicted"/>